<dbReference type="AlphaFoldDB" id="W9B6V5"/>
<proteinExistence type="predicted"/>
<gene>
    <name evidence="2" type="ORF">BN977_05279</name>
</gene>
<dbReference type="eggNOG" id="ENOG502ZMCX">
    <property type="taxonomic scope" value="Bacteria"/>
</dbReference>
<accession>W9B6V5</accession>
<dbReference type="Proteomes" id="UP000028870">
    <property type="component" value="Unassembled WGS sequence"/>
</dbReference>
<evidence type="ECO:0000313" key="3">
    <source>
        <dbReference type="Proteomes" id="UP000028870"/>
    </source>
</evidence>
<keyword evidence="1" id="KW-1133">Transmembrane helix</keyword>
<keyword evidence="3" id="KW-1185">Reference proteome</keyword>
<reference evidence="2" key="1">
    <citation type="submission" date="2014-03" db="EMBL/GenBank/DDBJ databases">
        <title>Draft Genome Sequence of Mycobacterium cosmeticum DSM 44829.</title>
        <authorList>
            <person name="Croce O."/>
            <person name="Robert C."/>
            <person name="Raoult D."/>
            <person name="Drancourt M."/>
        </authorList>
    </citation>
    <scope>NUCLEOTIDE SEQUENCE [LARGE SCALE GENOMIC DNA]</scope>
    <source>
        <strain evidence="2">DSM 44829</strain>
    </source>
</reference>
<name>W9B6V5_MYCCO</name>
<organism evidence="2 3">
    <name type="scientific">Mycolicibacterium cosmeticum</name>
    <dbReference type="NCBI Taxonomy" id="258533"/>
    <lineage>
        <taxon>Bacteria</taxon>
        <taxon>Bacillati</taxon>
        <taxon>Actinomycetota</taxon>
        <taxon>Actinomycetes</taxon>
        <taxon>Mycobacteriales</taxon>
        <taxon>Mycobacteriaceae</taxon>
        <taxon>Mycolicibacterium</taxon>
    </lineage>
</organism>
<comment type="caution">
    <text evidence="2">The sequence shown here is derived from an EMBL/GenBank/DDBJ whole genome shotgun (WGS) entry which is preliminary data.</text>
</comment>
<feature type="transmembrane region" description="Helical" evidence="1">
    <location>
        <begin position="21"/>
        <end position="39"/>
    </location>
</feature>
<dbReference type="EMBL" id="CCBB010000003">
    <property type="protein sequence ID" value="CDO10446.1"/>
    <property type="molecule type" value="Genomic_DNA"/>
</dbReference>
<keyword evidence="1" id="KW-0472">Membrane</keyword>
<dbReference type="STRING" id="258533.BN977_05279"/>
<reference evidence="2" key="2">
    <citation type="submission" date="2014-03" db="EMBL/GenBank/DDBJ databases">
        <authorList>
            <person name="Urmite Genomes"/>
        </authorList>
    </citation>
    <scope>NUCLEOTIDE SEQUENCE</scope>
    <source>
        <strain evidence="2">DSM 44829</strain>
    </source>
</reference>
<protein>
    <submittedName>
        <fullName evidence="2">Uncharacterized protein</fullName>
    </submittedName>
</protein>
<keyword evidence="1" id="KW-0812">Transmembrane</keyword>
<evidence type="ECO:0000256" key="1">
    <source>
        <dbReference type="SAM" id="Phobius"/>
    </source>
</evidence>
<sequence>MIGRLRTIGAFWYGFAIGDDWRVAVGVVAALALTAALSRTTHAPAWPLIVIAVTALLAASVYRAARDRLTHR</sequence>
<evidence type="ECO:0000313" key="2">
    <source>
        <dbReference type="EMBL" id="CDO10446.1"/>
    </source>
</evidence>
<feature type="transmembrane region" description="Helical" evidence="1">
    <location>
        <begin position="45"/>
        <end position="65"/>
    </location>
</feature>
<dbReference type="RefSeq" id="WP_024451166.1">
    <property type="nucleotide sequence ID" value="NZ_CCBB010000003.1"/>
</dbReference>